<evidence type="ECO:0000313" key="2">
    <source>
        <dbReference type="Proteomes" id="UP000095751"/>
    </source>
</evidence>
<name>A0A1E7EWV1_9STRA</name>
<reference evidence="1 2" key="1">
    <citation type="submission" date="2016-09" db="EMBL/GenBank/DDBJ databases">
        <title>Extensive genetic diversity and differential bi-allelic expression allows diatom success in the polar Southern Ocean.</title>
        <authorList>
            <consortium name="DOE Joint Genome Institute"/>
            <person name="Mock T."/>
            <person name="Otillar R.P."/>
            <person name="Strauss J."/>
            <person name="Dupont C."/>
            <person name="Frickenhaus S."/>
            <person name="Maumus F."/>
            <person name="Mcmullan M."/>
            <person name="Sanges R."/>
            <person name="Schmutz J."/>
            <person name="Toseland A."/>
            <person name="Valas R."/>
            <person name="Veluchamy A."/>
            <person name="Ward B.J."/>
            <person name="Allen A."/>
            <person name="Barry K."/>
            <person name="Falciatore A."/>
            <person name="Ferrante M."/>
            <person name="Fortunato A.E."/>
            <person name="Gloeckner G."/>
            <person name="Gruber A."/>
            <person name="Hipkin R."/>
            <person name="Janech M."/>
            <person name="Kroth P."/>
            <person name="Leese F."/>
            <person name="Lindquist E."/>
            <person name="Lyon B.R."/>
            <person name="Martin J."/>
            <person name="Mayer C."/>
            <person name="Parker M."/>
            <person name="Quesneville H."/>
            <person name="Raymond J."/>
            <person name="Uhlig C."/>
            <person name="Valentin K.U."/>
            <person name="Worden A.Z."/>
            <person name="Armbrust E.V."/>
            <person name="Bowler C."/>
            <person name="Green B."/>
            <person name="Moulton V."/>
            <person name="Van Oosterhout C."/>
            <person name="Grigoriev I."/>
        </authorList>
    </citation>
    <scope>NUCLEOTIDE SEQUENCE [LARGE SCALE GENOMIC DNA]</scope>
    <source>
        <strain evidence="1 2">CCMP1102</strain>
    </source>
</reference>
<protein>
    <submittedName>
        <fullName evidence="1">Uncharacterized protein</fullName>
    </submittedName>
</protein>
<dbReference type="Proteomes" id="UP000095751">
    <property type="component" value="Unassembled WGS sequence"/>
</dbReference>
<dbReference type="KEGG" id="fcy:FRACYDRAFT_247429"/>
<proteinExistence type="predicted"/>
<evidence type="ECO:0000313" key="1">
    <source>
        <dbReference type="EMBL" id="OEU10382.1"/>
    </source>
</evidence>
<sequence length="159" mass="18070">MEIEEYNRNKENGEHILCEKLIKTAIVDCVFNFDESKLATTSEKELAEKVHFWSSRDRAIVRGTIVPCLSEASDLFSNDDNLDCEFTNHQCSAMFENDSTFISQIELSQTNQANAAIDLGNSKITRATICVDAVRQGLKAVENNNELYKWYENEILHVA</sequence>
<organism evidence="1 2">
    <name type="scientific">Fragilariopsis cylindrus CCMP1102</name>
    <dbReference type="NCBI Taxonomy" id="635003"/>
    <lineage>
        <taxon>Eukaryota</taxon>
        <taxon>Sar</taxon>
        <taxon>Stramenopiles</taxon>
        <taxon>Ochrophyta</taxon>
        <taxon>Bacillariophyta</taxon>
        <taxon>Bacillariophyceae</taxon>
        <taxon>Bacillariophycidae</taxon>
        <taxon>Bacillariales</taxon>
        <taxon>Bacillariaceae</taxon>
        <taxon>Fragilariopsis</taxon>
    </lineage>
</organism>
<dbReference type="EMBL" id="KV784372">
    <property type="protein sequence ID" value="OEU10382.1"/>
    <property type="molecule type" value="Genomic_DNA"/>
</dbReference>
<dbReference type="InParanoid" id="A0A1E7EWV1"/>
<dbReference type="AlphaFoldDB" id="A0A1E7EWV1"/>
<gene>
    <name evidence="1" type="ORF">FRACYDRAFT_247429</name>
</gene>
<keyword evidence="2" id="KW-1185">Reference proteome</keyword>
<accession>A0A1E7EWV1</accession>